<dbReference type="KEGG" id="lut:Lupro_01840"/>
<dbReference type="Proteomes" id="UP000059672">
    <property type="component" value="Chromosome"/>
</dbReference>
<dbReference type="Gene3D" id="3.40.30.10">
    <property type="entry name" value="Glutaredoxin"/>
    <property type="match status" value="1"/>
</dbReference>
<dbReference type="NCBIfam" id="TIGR04019">
    <property type="entry name" value="B_thiol_YtxJ"/>
    <property type="match status" value="1"/>
</dbReference>
<dbReference type="AlphaFoldDB" id="A0A0X8G4V2"/>
<dbReference type="SUPFAM" id="SSF52833">
    <property type="entry name" value="Thioredoxin-like"/>
    <property type="match status" value="1"/>
</dbReference>
<reference evidence="1 2" key="2">
    <citation type="journal article" date="2016" name="Int. J. Syst. Evol. Microbiol.">
        <title>Lutibacter profundi sp. nov., isolated from a deep-sea hydrothermal system on the Arctic Mid-Ocean Ridge and emended description of the genus Lutibacter.</title>
        <authorList>
            <person name="Le Moine Bauer S."/>
            <person name="Roalkvam I."/>
            <person name="Steen I.H."/>
            <person name="Dahle H."/>
        </authorList>
    </citation>
    <scope>NUCLEOTIDE SEQUENCE [LARGE SCALE GENOMIC DNA]</scope>
    <source>
        <strain evidence="1 2">LP1</strain>
    </source>
</reference>
<reference evidence="2" key="1">
    <citation type="submission" date="2015-12" db="EMBL/GenBank/DDBJ databases">
        <title>Complete genome sequence of Lutibacter profundus strain LP1.</title>
        <authorList>
            <person name="Wissuwa J."/>
            <person name="Le Moine Bauer S."/>
            <person name="Stokke R."/>
            <person name="Dahle H."/>
            <person name="Steen I.H."/>
        </authorList>
    </citation>
    <scope>NUCLEOTIDE SEQUENCE [LARGE SCALE GENOMIC DNA]</scope>
    <source>
        <strain evidence="2">LP1</strain>
    </source>
</reference>
<evidence type="ECO:0000313" key="1">
    <source>
        <dbReference type="EMBL" id="AMC10070.1"/>
    </source>
</evidence>
<evidence type="ECO:0008006" key="3">
    <source>
        <dbReference type="Google" id="ProtNLM"/>
    </source>
</evidence>
<dbReference type="InterPro" id="IPR022551">
    <property type="entry name" value="BrxC"/>
</dbReference>
<proteinExistence type="predicted"/>
<dbReference type="Pfam" id="PF11009">
    <property type="entry name" value="BrxC"/>
    <property type="match status" value="1"/>
</dbReference>
<keyword evidence="2" id="KW-1185">Reference proteome</keyword>
<dbReference type="STRING" id="1622118.Lupro_01840"/>
<dbReference type="OrthoDB" id="677051at2"/>
<sequence>MGLFSNFLKGSEENKNSVEVQWVLLTEKSQIEEIILKSTTKPALIFKHSTRCGVSRMALKNFERGFDIAKTDLTLYFLDILKYRELSNEISDKFGVHHQSPQILLIKNKSVIYHDSHYQISIETVKGALLK</sequence>
<protein>
    <recommendedName>
        <fullName evidence="3">Cytosolic protein</fullName>
    </recommendedName>
</protein>
<dbReference type="PATRIC" id="fig|1622118.3.peg.375"/>
<gene>
    <name evidence="1" type="ORF">Lupro_01840</name>
</gene>
<accession>A0A0X8G4V2</accession>
<name>A0A0X8G4V2_9FLAO</name>
<evidence type="ECO:0000313" key="2">
    <source>
        <dbReference type="Proteomes" id="UP000059672"/>
    </source>
</evidence>
<dbReference type="InterPro" id="IPR036249">
    <property type="entry name" value="Thioredoxin-like_sf"/>
</dbReference>
<organism evidence="1 2">
    <name type="scientific">Lutibacter profundi</name>
    <dbReference type="NCBI Taxonomy" id="1622118"/>
    <lineage>
        <taxon>Bacteria</taxon>
        <taxon>Pseudomonadati</taxon>
        <taxon>Bacteroidota</taxon>
        <taxon>Flavobacteriia</taxon>
        <taxon>Flavobacteriales</taxon>
        <taxon>Flavobacteriaceae</taxon>
        <taxon>Lutibacter</taxon>
    </lineage>
</organism>
<dbReference type="EMBL" id="CP013355">
    <property type="protein sequence ID" value="AMC10070.1"/>
    <property type="molecule type" value="Genomic_DNA"/>
</dbReference>
<dbReference type="RefSeq" id="WP_068205788.1">
    <property type="nucleotide sequence ID" value="NZ_CP013355.1"/>
</dbReference>